<evidence type="ECO:0000313" key="4">
    <source>
        <dbReference type="Proteomes" id="UP000823868"/>
    </source>
</evidence>
<dbReference type="PANTHER" id="PTHR43208">
    <property type="entry name" value="ABC TRANSPORTER SUBSTRATE-BINDING PROTEIN"/>
    <property type="match status" value="1"/>
</dbReference>
<accession>A0A9D1YCZ3</accession>
<dbReference type="GO" id="GO:0005886">
    <property type="term" value="C:plasma membrane"/>
    <property type="evidence" value="ECO:0007669"/>
    <property type="project" value="InterPro"/>
</dbReference>
<proteinExistence type="predicted"/>
<comment type="caution">
    <text evidence="3">The sequence shown here is derived from an EMBL/GenBank/DDBJ whole genome shotgun (WGS) entry which is preliminary data.</text>
</comment>
<keyword evidence="1" id="KW-0732">Signal</keyword>
<protein>
    <submittedName>
        <fullName evidence="3">BMP family ABC transporter substrate-binding protein</fullName>
    </submittedName>
</protein>
<reference evidence="3" key="1">
    <citation type="journal article" date="2021" name="PeerJ">
        <title>Extensive microbial diversity within the chicken gut microbiome revealed by metagenomics and culture.</title>
        <authorList>
            <person name="Gilroy R."/>
            <person name="Ravi A."/>
            <person name="Getino M."/>
            <person name="Pursley I."/>
            <person name="Horton D.L."/>
            <person name="Alikhan N.F."/>
            <person name="Baker D."/>
            <person name="Gharbi K."/>
            <person name="Hall N."/>
            <person name="Watson M."/>
            <person name="Adriaenssens E.M."/>
            <person name="Foster-Nyarko E."/>
            <person name="Jarju S."/>
            <person name="Secka A."/>
            <person name="Antonio M."/>
            <person name="Oren A."/>
            <person name="Chaudhuri R.R."/>
            <person name="La Ragione R."/>
            <person name="Hildebrand F."/>
            <person name="Pallen M.J."/>
        </authorList>
    </citation>
    <scope>NUCLEOTIDE SEQUENCE</scope>
    <source>
        <strain evidence="3">ChiBcec16_6824</strain>
    </source>
</reference>
<dbReference type="Pfam" id="PF02608">
    <property type="entry name" value="Bmp"/>
    <property type="match status" value="1"/>
</dbReference>
<dbReference type="Proteomes" id="UP000823868">
    <property type="component" value="Unassembled WGS sequence"/>
</dbReference>
<dbReference type="PANTHER" id="PTHR43208:SF1">
    <property type="entry name" value="ABC TRANSPORTER SUBSTRATE-BINDING PROTEIN"/>
    <property type="match status" value="1"/>
</dbReference>
<sequence>MPYEIYRQALRLGQKEARLCVSQGKDPYLQMLPEEAERCIRREFLGVLDIPVQAIAGTRTESRRTSFSPSFYPLLEGRCEFSTKWAELCDAHLSEGIRDPIKAVEYLHRYYVVEGNKRVSVLKFFGAVNLPGEVTRLIPEPSDDPEIVAYYEFLQFYRLTGIHYVPFRRPGEYAELAKLLDYPDNASWSAEQIYAFRSFFYTFQDAFLGRGGNPDAVPEGMLVYLHIFGYEDSRHKLPADISRELASVRSEIENRLDQAGVTLLLDTDAKRPFIHVSGAREIQAAFLHGGDARLSGWVHAHEMGRRAMELSMDGQVHTMVYEDVVGEQAITQALEDAIGKGAEVIFTTTPAMVPASVKAAVANPQVKILNCSLNVAHPSIRTYYPRMYEAEFLKGALAGTLAPGGKVGYVADCPIYGTIASINAFARGVRMVNPRANIYLEWSETAEGGWMERLTAAGVSYIDNLSMLTNDEYGILASERLVAPDDAPHNRAITLCRWGEVYKKLMARILDGRWKGDVRGSSATNYWWGMSQGVVDVICSRTLPDSTLQLMDLLREALCSYRLLPFSGALRRQGGEVLHRGRESLSAEEILTMDWLCENIVGSFPSYETLTPKAQELVRLQGVNREEVP</sequence>
<name>A0A9D1YCZ3_9FIRM</name>
<dbReference type="EMBL" id="DXDX01000171">
    <property type="protein sequence ID" value="HIY22076.1"/>
    <property type="molecule type" value="Genomic_DNA"/>
</dbReference>
<gene>
    <name evidence="3" type="ORF">H9841_09275</name>
</gene>
<feature type="domain" description="ABC transporter substrate-binding protein PnrA-like" evidence="2">
    <location>
        <begin position="295"/>
        <end position="446"/>
    </location>
</feature>
<evidence type="ECO:0000259" key="2">
    <source>
        <dbReference type="Pfam" id="PF02608"/>
    </source>
</evidence>
<organism evidence="3 4">
    <name type="scientific">Candidatus Flavonifractor merdigallinarum</name>
    <dbReference type="NCBI Taxonomy" id="2838589"/>
    <lineage>
        <taxon>Bacteria</taxon>
        <taxon>Bacillati</taxon>
        <taxon>Bacillota</taxon>
        <taxon>Clostridia</taxon>
        <taxon>Eubacteriales</taxon>
        <taxon>Oscillospiraceae</taxon>
        <taxon>Flavonifractor</taxon>
    </lineage>
</organism>
<dbReference type="InterPro" id="IPR003760">
    <property type="entry name" value="PnrA-like"/>
</dbReference>
<dbReference type="AlphaFoldDB" id="A0A9D1YCZ3"/>
<evidence type="ECO:0000313" key="3">
    <source>
        <dbReference type="EMBL" id="HIY22076.1"/>
    </source>
</evidence>
<evidence type="ECO:0000256" key="1">
    <source>
        <dbReference type="ARBA" id="ARBA00022729"/>
    </source>
</evidence>
<dbReference type="Gene3D" id="3.40.50.2300">
    <property type="match status" value="2"/>
</dbReference>
<dbReference type="InterPro" id="IPR052910">
    <property type="entry name" value="ABC-Purine-Binding"/>
</dbReference>
<reference evidence="3" key="2">
    <citation type="submission" date="2021-04" db="EMBL/GenBank/DDBJ databases">
        <authorList>
            <person name="Gilroy R."/>
        </authorList>
    </citation>
    <scope>NUCLEOTIDE SEQUENCE</scope>
    <source>
        <strain evidence="3">ChiBcec16_6824</strain>
    </source>
</reference>